<feature type="region of interest" description="Disordered" evidence="1">
    <location>
        <begin position="116"/>
        <end position="164"/>
    </location>
</feature>
<name>A0A9P1DTU8_9DINO</name>
<reference evidence="2" key="1">
    <citation type="submission" date="2022-10" db="EMBL/GenBank/DDBJ databases">
        <authorList>
            <person name="Chen Y."/>
            <person name="Dougan E. K."/>
            <person name="Chan C."/>
            <person name="Rhodes N."/>
            <person name="Thang M."/>
        </authorList>
    </citation>
    <scope>NUCLEOTIDE SEQUENCE</scope>
</reference>
<protein>
    <submittedName>
        <fullName evidence="2">Uncharacterized protein</fullName>
    </submittedName>
</protein>
<dbReference type="OrthoDB" id="10265785at2759"/>
<reference evidence="3" key="2">
    <citation type="submission" date="2024-04" db="EMBL/GenBank/DDBJ databases">
        <authorList>
            <person name="Chen Y."/>
            <person name="Shah S."/>
            <person name="Dougan E. K."/>
            <person name="Thang M."/>
            <person name="Chan C."/>
        </authorList>
    </citation>
    <scope>NUCLEOTIDE SEQUENCE [LARGE SCALE GENOMIC DNA]</scope>
</reference>
<dbReference type="EMBL" id="CAMXCT020006537">
    <property type="protein sequence ID" value="CAL1168945.1"/>
    <property type="molecule type" value="Genomic_DNA"/>
</dbReference>
<dbReference type="AlphaFoldDB" id="A0A9P1DTU8"/>
<evidence type="ECO:0000313" key="3">
    <source>
        <dbReference type="EMBL" id="CAL1168945.1"/>
    </source>
</evidence>
<evidence type="ECO:0000313" key="2">
    <source>
        <dbReference type="EMBL" id="CAI4015570.1"/>
    </source>
</evidence>
<organism evidence="2">
    <name type="scientific">Cladocopium goreaui</name>
    <dbReference type="NCBI Taxonomy" id="2562237"/>
    <lineage>
        <taxon>Eukaryota</taxon>
        <taxon>Sar</taxon>
        <taxon>Alveolata</taxon>
        <taxon>Dinophyceae</taxon>
        <taxon>Suessiales</taxon>
        <taxon>Symbiodiniaceae</taxon>
        <taxon>Cladocopium</taxon>
    </lineage>
</organism>
<evidence type="ECO:0000256" key="1">
    <source>
        <dbReference type="SAM" id="MobiDB-lite"/>
    </source>
</evidence>
<feature type="compositionally biased region" description="Basic and acidic residues" evidence="1">
    <location>
        <begin position="144"/>
        <end position="162"/>
    </location>
</feature>
<gene>
    <name evidence="2" type="ORF">C1SCF055_LOCUS40392</name>
</gene>
<keyword evidence="4" id="KW-1185">Reference proteome</keyword>
<sequence>MLRLGPYPPPLIEISDPEELWTEKADAVPVLAKELDVTGVAFPDLVEVCEAKVGSVQEHINAVLGFNTCRKLQAQAEGIFSEEMEQREELRERAGEALRAAAARRAEEKYVHVAPRSVPSASVTTGTPSSSPSEVGSGEEEAWDERRRVRREVPEDSWKEDWPPLSAPPGHFEPVHPAKAQAQAEYFQEQQMYDARYDQYLELQRYHQVLEKQQRDLQRLLQAYAAAGVSDQTALMSQYQLNQLALNEQRAQVLSRYYLESASAASAAAYTPSAPVWPRQWEKPCSFVDGKVLGTTPSTAPAFS</sequence>
<dbReference type="EMBL" id="CAMXCT030006537">
    <property type="protein sequence ID" value="CAL4802882.1"/>
    <property type="molecule type" value="Genomic_DNA"/>
</dbReference>
<accession>A0A9P1DTU8</accession>
<dbReference type="Proteomes" id="UP001152797">
    <property type="component" value="Unassembled WGS sequence"/>
</dbReference>
<feature type="compositionally biased region" description="Low complexity" evidence="1">
    <location>
        <begin position="117"/>
        <end position="136"/>
    </location>
</feature>
<dbReference type="EMBL" id="CAMXCT010006537">
    <property type="protein sequence ID" value="CAI4015570.1"/>
    <property type="molecule type" value="Genomic_DNA"/>
</dbReference>
<evidence type="ECO:0000313" key="4">
    <source>
        <dbReference type="Proteomes" id="UP001152797"/>
    </source>
</evidence>
<proteinExistence type="predicted"/>
<comment type="caution">
    <text evidence="2">The sequence shown here is derived from an EMBL/GenBank/DDBJ whole genome shotgun (WGS) entry which is preliminary data.</text>
</comment>